<feature type="region of interest" description="Disordered" evidence="1">
    <location>
        <begin position="81"/>
        <end position="102"/>
    </location>
</feature>
<accession>A0A250XMP4</accession>
<dbReference type="Proteomes" id="UP000232323">
    <property type="component" value="Unassembled WGS sequence"/>
</dbReference>
<evidence type="ECO:0000313" key="2">
    <source>
        <dbReference type="EMBL" id="GAX84060.1"/>
    </source>
</evidence>
<dbReference type="EMBL" id="BEGY01000114">
    <property type="protein sequence ID" value="GAX84060.1"/>
    <property type="molecule type" value="Genomic_DNA"/>
</dbReference>
<feature type="non-terminal residue" evidence="2">
    <location>
        <position position="1"/>
    </location>
</feature>
<organism evidence="2 3">
    <name type="scientific">Chlamydomonas eustigma</name>
    <dbReference type="NCBI Taxonomy" id="1157962"/>
    <lineage>
        <taxon>Eukaryota</taxon>
        <taxon>Viridiplantae</taxon>
        <taxon>Chlorophyta</taxon>
        <taxon>core chlorophytes</taxon>
        <taxon>Chlorophyceae</taxon>
        <taxon>CS clade</taxon>
        <taxon>Chlamydomonadales</taxon>
        <taxon>Chlamydomonadaceae</taxon>
        <taxon>Chlamydomonas</taxon>
    </lineage>
</organism>
<gene>
    <name evidence="2" type="ORF">CEUSTIGMA_g11484.t1</name>
</gene>
<dbReference type="AlphaFoldDB" id="A0A250XMP4"/>
<keyword evidence="3" id="KW-1185">Reference proteome</keyword>
<reference evidence="2 3" key="1">
    <citation type="submission" date="2017-08" db="EMBL/GenBank/DDBJ databases">
        <title>Acidophilic green algal genome provides insights into adaptation to an acidic environment.</title>
        <authorList>
            <person name="Hirooka S."/>
            <person name="Hirose Y."/>
            <person name="Kanesaki Y."/>
            <person name="Higuchi S."/>
            <person name="Fujiwara T."/>
            <person name="Onuma R."/>
            <person name="Era A."/>
            <person name="Ohbayashi R."/>
            <person name="Uzuka A."/>
            <person name="Nozaki H."/>
            <person name="Yoshikawa H."/>
            <person name="Miyagishima S.Y."/>
        </authorList>
    </citation>
    <scope>NUCLEOTIDE SEQUENCE [LARGE SCALE GENOMIC DNA]</scope>
    <source>
        <strain evidence="2 3">NIES-2499</strain>
    </source>
</reference>
<name>A0A250XMP4_9CHLO</name>
<evidence type="ECO:0000313" key="3">
    <source>
        <dbReference type="Proteomes" id="UP000232323"/>
    </source>
</evidence>
<feature type="compositionally biased region" description="Low complexity" evidence="1">
    <location>
        <begin position="81"/>
        <end position="94"/>
    </location>
</feature>
<protein>
    <submittedName>
        <fullName evidence="2">Uncharacterized protein</fullName>
    </submittedName>
</protein>
<proteinExistence type="predicted"/>
<feature type="region of interest" description="Disordered" evidence="1">
    <location>
        <begin position="405"/>
        <end position="429"/>
    </location>
</feature>
<comment type="caution">
    <text evidence="2">The sequence shown here is derived from an EMBL/GenBank/DDBJ whole genome shotgun (WGS) entry which is preliminary data.</text>
</comment>
<evidence type="ECO:0000256" key="1">
    <source>
        <dbReference type="SAM" id="MobiDB-lite"/>
    </source>
</evidence>
<feature type="compositionally biased region" description="Polar residues" evidence="1">
    <location>
        <begin position="405"/>
        <end position="414"/>
    </location>
</feature>
<feature type="region of interest" description="Disordered" evidence="1">
    <location>
        <begin position="517"/>
        <end position="572"/>
    </location>
</feature>
<sequence length="879" mass="92230">KDDDVREEGEEEDVQEGLLNKKEEIHTLSLPLKILTGHSPSSSDLPLKQLKTMLLKASGGSNVRLLKASLGSSNDMLLKASGGSSNDISSSSSPGHGGLGKEVLQSQDDVTSAVHAVETSFVVPRASTLSMSDDQVNVKATYLKANRLSALLKEKLPVSVEESGCTAVLGGDTKGTVQQASLFKVPNHTKRNTAARPSSTGSYNISSLRPLKISGSYAAKAAAAALQSRPGGFSATLSATSNPVAEIAPPLQSSFHVVALDEALINDIDVEVMTADADFVEVNENQAEMECKASNFESTDFQPGSTQPGGSHDVPADCSTDKGIAFEALDSSAPLQVLNHASPFTAGKRMTIPTVMKSGLMSSQAALLQDNLIIDWSSSSLLQYQQALDHFSQVLDITFPQHSPFKTSTRSATATPVPGSPSPDDDSRISSLYSSLSVAEHAAWKGTQSHLMQYSSTHSCSPVGQVMAKTAVHAESPSQAATRSPGVVLSKRTSGLHVNSTVNKYMDTNQHKSIRLGKGETRLPYDSTSTKGASSPVLPLSKDVGTRSPHCIQTRQNGAKPATASHGAKPATASHPLLESNSCITHPAPPMMPPGACKPHYSLASRSTTYLPGSTAGVLNSLDVDHVLTTSGAKGSTFFSGVEHDRVSGSSTDSKVDLAELTRGTLAAIQAAEEAMRKVQERQLCIYPAGSACWLNSKRSSSMFSEYHGEDESILFSREHQGGDSTVIGFSHMSLELLLPPPAFTTSASDKSVDPAKDSIHVVSWEQDFKSSSHEQGSGLSSSCGGVPVVEEFPPLCSSDKMALKPSHAGLGSKENCSRTQAESIHCSGKACGVKESFVTSKATAVNKASCVSGGGGDGGRTAAGACVMRITVDVMQED</sequence>